<protein>
    <submittedName>
        <fullName evidence="1">Uncharacterized protein</fullName>
    </submittedName>
</protein>
<name>A0A6M3IFQ1_9ZZZZ</name>
<reference evidence="1" key="1">
    <citation type="submission" date="2020-03" db="EMBL/GenBank/DDBJ databases">
        <title>The deep terrestrial virosphere.</title>
        <authorList>
            <person name="Holmfeldt K."/>
            <person name="Nilsson E."/>
            <person name="Simone D."/>
            <person name="Lopez-Fernandez M."/>
            <person name="Wu X."/>
            <person name="de Brujin I."/>
            <person name="Lundin D."/>
            <person name="Andersson A."/>
            <person name="Bertilsson S."/>
            <person name="Dopson M."/>
        </authorList>
    </citation>
    <scope>NUCLEOTIDE SEQUENCE</scope>
    <source>
        <strain evidence="1">MM415B01892</strain>
    </source>
</reference>
<dbReference type="EMBL" id="MT141208">
    <property type="protein sequence ID" value="QJA56245.1"/>
    <property type="molecule type" value="Genomic_DNA"/>
</dbReference>
<gene>
    <name evidence="1" type="ORF">MM415B01892_0003</name>
</gene>
<proteinExistence type="predicted"/>
<sequence>MEILTIEKKVLALDKDEIEKLRNCLLSCDHFYKDKKFPKYMIYKLEELET</sequence>
<accession>A0A6M3IFQ1</accession>
<dbReference type="AlphaFoldDB" id="A0A6M3IFQ1"/>
<evidence type="ECO:0000313" key="1">
    <source>
        <dbReference type="EMBL" id="QJA56245.1"/>
    </source>
</evidence>
<organism evidence="1">
    <name type="scientific">viral metagenome</name>
    <dbReference type="NCBI Taxonomy" id="1070528"/>
    <lineage>
        <taxon>unclassified sequences</taxon>
        <taxon>metagenomes</taxon>
        <taxon>organismal metagenomes</taxon>
    </lineage>
</organism>